<feature type="region of interest" description="Disordered" evidence="1">
    <location>
        <begin position="318"/>
        <end position="356"/>
    </location>
</feature>
<keyword evidence="4" id="KW-1185">Reference proteome</keyword>
<evidence type="ECO:0000313" key="4">
    <source>
        <dbReference type="Proteomes" id="UP001630127"/>
    </source>
</evidence>
<organism evidence="3 4">
    <name type="scientific">Cinchona calisaya</name>
    <dbReference type="NCBI Taxonomy" id="153742"/>
    <lineage>
        <taxon>Eukaryota</taxon>
        <taxon>Viridiplantae</taxon>
        <taxon>Streptophyta</taxon>
        <taxon>Embryophyta</taxon>
        <taxon>Tracheophyta</taxon>
        <taxon>Spermatophyta</taxon>
        <taxon>Magnoliopsida</taxon>
        <taxon>eudicotyledons</taxon>
        <taxon>Gunneridae</taxon>
        <taxon>Pentapetalae</taxon>
        <taxon>asterids</taxon>
        <taxon>lamiids</taxon>
        <taxon>Gentianales</taxon>
        <taxon>Rubiaceae</taxon>
        <taxon>Cinchonoideae</taxon>
        <taxon>Cinchoneae</taxon>
        <taxon>Cinchona</taxon>
    </lineage>
</organism>
<gene>
    <name evidence="3" type="ORF">ACH5RR_018940</name>
</gene>
<dbReference type="AlphaFoldDB" id="A0ABD2ZMX1"/>
<proteinExistence type="predicted"/>
<dbReference type="Pfam" id="PF10551">
    <property type="entry name" value="MULE"/>
    <property type="match status" value="1"/>
</dbReference>
<feature type="region of interest" description="Disordered" evidence="1">
    <location>
        <begin position="239"/>
        <end position="258"/>
    </location>
</feature>
<protein>
    <recommendedName>
        <fullName evidence="2">MULE transposase domain-containing protein</fullName>
    </recommendedName>
</protein>
<feature type="domain" description="MULE transposase" evidence="2">
    <location>
        <begin position="1"/>
        <end position="77"/>
    </location>
</feature>
<dbReference type="PANTHER" id="PTHR31973:SF192">
    <property type="entry name" value="SWIM-TYPE DOMAIN-CONTAINING PROTEIN"/>
    <property type="match status" value="1"/>
</dbReference>
<evidence type="ECO:0000259" key="2">
    <source>
        <dbReference type="Pfam" id="PF10551"/>
    </source>
</evidence>
<comment type="caution">
    <text evidence="3">The sequence shown here is derived from an EMBL/GenBank/DDBJ whole genome shotgun (WGS) entry which is preliminary data.</text>
</comment>
<sequence length="356" mass="39699">MGMDPNNGWWPIAWVVVEKKTREQWYWFLELLIIDLEIDNSNHYTFMSDQQMGLASAIAKLLSNSNHRFCMQHMYRNFKKIYPSKALHEMLWSIASSSNIEMPVGLSIRKIIKDRVKISRNTGDPHHYVDLCYNKDLFLQIYDIMLQPVNGPKLWPLFDEVDLDPPIPCVQANRPKKSRRRDPNENKRWYNFKTCKTMTEETEYQKDKKCRFKAKVRMNNVCLKGLQCERETTNQKKIKKENRNVTGDTSNAGAGEADADRTCGAGEEMHDVGGASDAGGVGSKGDDADSTGAEFIVVGGKSIGAGALAVNIGSADGTCSEGSSVGGVASGEEVAIGSKKRKTTQPRKKTETSSST</sequence>
<dbReference type="EMBL" id="JBJUIK010000008">
    <property type="protein sequence ID" value="KAL3520791.1"/>
    <property type="molecule type" value="Genomic_DNA"/>
</dbReference>
<dbReference type="PANTHER" id="PTHR31973">
    <property type="entry name" value="POLYPROTEIN, PUTATIVE-RELATED"/>
    <property type="match status" value="1"/>
</dbReference>
<reference evidence="3 4" key="1">
    <citation type="submission" date="2024-11" db="EMBL/GenBank/DDBJ databases">
        <title>A near-complete genome assembly of Cinchona calisaya.</title>
        <authorList>
            <person name="Lian D.C."/>
            <person name="Zhao X.W."/>
            <person name="Wei L."/>
        </authorList>
    </citation>
    <scope>NUCLEOTIDE SEQUENCE [LARGE SCALE GENOMIC DNA]</scope>
    <source>
        <tissue evidence="3">Nenye</tissue>
    </source>
</reference>
<name>A0ABD2ZMX1_9GENT</name>
<evidence type="ECO:0000256" key="1">
    <source>
        <dbReference type="SAM" id="MobiDB-lite"/>
    </source>
</evidence>
<dbReference type="Proteomes" id="UP001630127">
    <property type="component" value="Unassembled WGS sequence"/>
</dbReference>
<dbReference type="InterPro" id="IPR018289">
    <property type="entry name" value="MULE_transposase_dom"/>
</dbReference>
<evidence type="ECO:0000313" key="3">
    <source>
        <dbReference type="EMBL" id="KAL3520791.1"/>
    </source>
</evidence>
<feature type="compositionally biased region" description="Basic residues" evidence="1">
    <location>
        <begin position="338"/>
        <end position="347"/>
    </location>
</feature>
<accession>A0ABD2ZMX1</accession>